<dbReference type="SUPFAM" id="SSF81301">
    <property type="entry name" value="Nucleotidyltransferase"/>
    <property type="match status" value="1"/>
</dbReference>
<dbReference type="NCBIfam" id="TIGR00090">
    <property type="entry name" value="rsfS_iojap_ybeB"/>
    <property type="match status" value="1"/>
</dbReference>
<evidence type="ECO:0000313" key="3">
    <source>
        <dbReference type="EMBL" id="AMW35486.1"/>
    </source>
</evidence>
<sequence length="118" mass="12991">MIGDCLDANKAEHITVIDIRDKTSAADTMIIASGRSPRHVSALAGHVVDMLREHGIRAATEGRETCDWVLIDAGDILVHLFRPEVRAFYNLERMWGGGNAPVPESMVHRNSGNWEVTA</sequence>
<gene>
    <name evidence="2" type="primary">rsfS</name>
    <name evidence="3" type="ORF">AY555_02000</name>
</gene>
<organism evidence="3 4">
    <name type="scientific">Haematospirillum jordaniae</name>
    <dbReference type="NCBI Taxonomy" id="1549855"/>
    <lineage>
        <taxon>Bacteria</taxon>
        <taxon>Pseudomonadati</taxon>
        <taxon>Pseudomonadota</taxon>
        <taxon>Alphaproteobacteria</taxon>
        <taxon>Rhodospirillales</taxon>
        <taxon>Novispirillaceae</taxon>
        <taxon>Haematospirillum</taxon>
    </lineage>
</organism>
<keyword evidence="2" id="KW-0810">Translation regulation</keyword>
<keyword evidence="2" id="KW-0963">Cytoplasm</keyword>
<dbReference type="Proteomes" id="UP000076066">
    <property type="component" value="Chromosome"/>
</dbReference>
<accession>A0A143DFR3</accession>
<protein>
    <recommendedName>
        <fullName evidence="2">Ribosomal silencing factor RsfS</fullName>
    </recommendedName>
</protein>
<proteinExistence type="inferred from homology"/>
<evidence type="ECO:0000313" key="4">
    <source>
        <dbReference type="Proteomes" id="UP000076066"/>
    </source>
</evidence>
<comment type="function">
    <text evidence="2">Functions as a ribosomal silencing factor. Interacts with ribosomal protein uL14 (rplN), blocking formation of intersubunit bridge B8. Prevents association of the 30S and 50S ribosomal subunits and the formation of functional ribosomes, thus repressing translation.</text>
</comment>
<keyword evidence="2" id="KW-0678">Repressor</keyword>
<dbReference type="InterPro" id="IPR004394">
    <property type="entry name" value="Iojap/RsfS/C7orf30"/>
</dbReference>
<comment type="subcellular location">
    <subcellularLocation>
        <location evidence="2">Cytoplasm</location>
    </subcellularLocation>
</comment>
<dbReference type="HAMAP" id="MF_01477">
    <property type="entry name" value="Iojap_RsfS"/>
    <property type="match status" value="1"/>
</dbReference>
<dbReference type="EMBL" id="CP014525">
    <property type="protein sequence ID" value="AMW35486.1"/>
    <property type="molecule type" value="Genomic_DNA"/>
</dbReference>
<comment type="similarity">
    <text evidence="1 2">Belongs to the Iojap/RsfS family.</text>
</comment>
<dbReference type="Gene3D" id="3.30.460.10">
    <property type="entry name" value="Beta Polymerase, domain 2"/>
    <property type="match status" value="1"/>
</dbReference>
<evidence type="ECO:0000256" key="1">
    <source>
        <dbReference type="ARBA" id="ARBA00010574"/>
    </source>
</evidence>
<keyword evidence="4" id="KW-1185">Reference proteome</keyword>
<comment type="subunit">
    <text evidence="2">Interacts with ribosomal protein uL14 (rplN).</text>
</comment>
<dbReference type="GO" id="GO:0042256">
    <property type="term" value="P:cytosolic ribosome assembly"/>
    <property type="evidence" value="ECO:0007669"/>
    <property type="project" value="UniProtKB-UniRule"/>
</dbReference>
<dbReference type="GO" id="GO:0005737">
    <property type="term" value="C:cytoplasm"/>
    <property type="evidence" value="ECO:0007669"/>
    <property type="project" value="UniProtKB-SubCell"/>
</dbReference>
<name>A0A143DFR3_9PROT</name>
<dbReference type="GO" id="GO:0043023">
    <property type="term" value="F:ribosomal large subunit binding"/>
    <property type="evidence" value="ECO:0007669"/>
    <property type="project" value="TreeGrafter"/>
</dbReference>
<dbReference type="GO" id="GO:0017148">
    <property type="term" value="P:negative regulation of translation"/>
    <property type="evidence" value="ECO:0007669"/>
    <property type="project" value="UniProtKB-UniRule"/>
</dbReference>
<reference evidence="3 4" key="1">
    <citation type="submission" date="2016-02" db="EMBL/GenBank/DDBJ databases">
        <title>Complete Genome of H5569, the type strain of the newly described species Haematospirillium jordaniae.</title>
        <authorList>
            <person name="Nicholson A.C."/>
            <person name="Humrighouse B.W."/>
            <person name="Loparov V."/>
            <person name="McQuiston J.R."/>
        </authorList>
    </citation>
    <scope>NUCLEOTIDE SEQUENCE [LARGE SCALE GENOMIC DNA]</scope>
    <source>
        <strain evidence="3 4">H5569</strain>
    </source>
</reference>
<dbReference type="PANTHER" id="PTHR21043">
    <property type="entry name" value="IOJAP SUPERFAMILY ORTHOLOG"/>
    <property type="match status" value="1"/>
</dbReference>
<dbReference type="STRING" id="1549855.AY555_02000"/>
<dbReference type="InterPro" id="IPR043519">
    <property type="entry name" value="NT_sf"/>
</dbReference>
<dbReference type="KEGG" id="hjo:AY555_02000"/>
<dbReference type="PANTHER" id="PTHR21043:SF0">
    <property type="entry name" value="MITOCHONDRIAL ASSEMBLY OF RIBOSOMAL LARGE SUBUNIT PROTEIN 1"/>
    <property type="match status" value="1"/>
</dbReference>
<evidence type="ECO:0000256" key="2">
    <source>
        <dbReference type="HAMAP-Rule" id="MF_01477"/>
    </source>
</evidence>
<dbReference type="Pfam" id="PF02410">
    <property type="entry name" value="RsfS"/>
    <property type="match status" value="1"/>
</dbReference>
<dbReference type="AlphaFoldDB" id="A0A143DFR3"/>
<dbReference type="GO" id="GO:0090071">
    <property type="term" value="P:negative regulation of ribosome biogenesis"/>
    <property type="evidence" value="ECO:0007669"/>
    <property type="project" value="UniProtKB-UniRule"/>
</dbReference>